<evidence type="ECO:0000256" key="8">
    <source>
        <dbReference type="SAM" id="SignalP"/>
    </source>
</evidence>
<evidence type="ECO:0000259" key="9">
    <source>
        <dbReference type="PROSITE" id="PS51405"/>
    </source>
</evidence>
<dbReference type="PANTHER" id="PTHR33577:SF19">
    <property type="entry name" value="HEME HALOPEROXIDASE FAMILY PROFILE DOMAIN-CONTAINING PROTEIN-RELATED"/>
    <property type="match status" value="1"/>
</dbReference>
<keyword evidence="4" id="KW-0479">Metal-binding</keyword>
<protein>
    <recommendedName>
        <fullName evidence="9">Heme haloperoxidase family profile domain-containing protein</fullName>
    </recommendedName>
</protein>
<dbReference type="Proteomes" id="UP000294847">
    <property type="component" value="Chromosome 3"/>
</dbReference>
<keyword evidence="2" id="KW-0575">Peroxidase</keyword>
<evidence type="ECO:0000256" key="5">
    <source>
        <dbReference type="ARBA" id="ARBA00023002"/>
    </source>
</evidence>
<evidence type="ECO:0000256" key="3">
    <source>
        <dbReference type="ARBA" id="ARBA00022617"/>
    </source>
</evidence>
<comment type="cofactor">
    <cofactor evidence="1">
        <name>heme b</name>
        <dbReference type="ChEBI" id="CHEBI:60344"/>
    </cofactor>
</comment>
<feature type="chain" id="PRO_5020724187" description="Heme haloperoxidase family profile domain-containing protein" evidence="8">
    <location>
        <begin position="19"/>
        <end position="261"/>
    </location>
</feature>
<dbReference type="AlphaFoldDB" id="A0A4P7NCC2"/>
<reference evidence="10 11" key="1">
    <citation type="journal article" date="2019" name="Mol. Biol. Evol.">
        <title>Blast fungal genomes show frequent chromosomal changes, gene gains and losses, and effector gene turnover.</title>
        <authorList>
            <person name="Gomez Luciano L.B."/>
            <person name="Jason Tsai I."/>
            <person name="Chuma I."/>
            <person name="Tosa Y."/>
            <person name="Chen Y.H."/>
            <person name="Li J.Y."/>
            <person name="Li M.Y."/>
            <person name="Jade Lu M.Y."/>
            <person name="Nakayashiki H."/>
            <person name="Li W.H."/>
        </authorList>
    </citation>
    <scope>NUCLEOTIDE SEQUENCE [LARGE SCALE GENOMIC DNA]</scope>
    <source>
        <strain evidence="10">MZ5-1-6</strain>
    </source>
</reference>
<dbReference type="InterPro" id="IPR036851">
    <property type="entry name" value="Chloroperoxidase-like_sf"/>
</dbReference>
<evidence type="ECO:0000313" key="10">
    <source>
        <dbReference type="EMBL" id="QBZ58130.1"/>
    </source>
</evidence>
<dbReference type="Gene3D" id="1.10.489.10">
    <property type="entry name" value="Chloroperoxidase-like"/>
    <property type="match status" value="1"/>
</dbReference>
<keyword evidence="5" id="KW-0560">Oxidoreductase</keyword>
<evidence type="ECO:0000256" key="7">
    <source>
        <dbReference type="ARBA" id="ARBA00025795"/>
    </source>
</evidence>
<accession>A0A4P7NCC2</accession>
<proteinExistence type="inferred from homology"/>
<dbReference type="InterPro" id="IPR000028">
    <property type="entry name" value="Chloroperoxidase"/>
</dbReference>
<evidence type="ECO:0000256" key="2">
    <source>
        <dbReference type="ARBA" id="ARBA00022559"/>
    </source>
</evidence>
<keyword evidence="6" id="KW-0408">Iron</keyword>
<organism evidence="10 11">
    <name type="scientific">Pyricularia oryzae</name>
    <name type="common">Rice blast fungus</name>
    <name type="synonym">Magnaporthe oryzae</name>
    <dbReference type="NCBI Taxonomy" id="318829"/>
    <lineage>
        <taxon>Eukaryota</taxon>
        <taxon>Fungi</taxon>
        <taxon>Dikarya</taxon>
        <taxon>Ascomycota</taxon>
        <taxon>Pezizomycotina</taxon>
        <taxon>Sordariomycetes</taxon>
        <taxon>Sordariomycetidae</taxon>
        <taxon>Magnaporthales</taxon>
        <taxon>Pyriculariaceae</taxon>
        <taxon>Pyricularia</taxon>
    </lineage>
</organism>
<dbReference type="GO" id="GO:0004601">
    <property type="term" value="F:peroxidase activity"/>
    <property type="evidence" value="ECO:0007669"/>
    <property type="project" value="UniProtKB-KW"/>
</dbReference>
<dbReference type="Pfam" id="PF01328">
    <property type="entry name" value="Peroxidase_2"/>
    <property type="match status" value="1"/>
</dbReference>
<evidence type="ECO:0000256" key="4">
    <source>
        <dbReference type="ARBA" id="ARBA00022723"/>
    </source>
</evidence>
<dbReference type="EMBL" id="CP034206">
    <property type="protein sequence ID" value="QBZ58130.1"/>
    <property type="molecule type" value="Genomic_DNA"/>
</dbReference>
<keyword evidence="3" id="KW-0349">Heme</keyword>
<feature type="signal peptide" evidence="8">
    <location>
        <begin position="1"/>
        <end position="18"/>
    </location>
</feature>
<dbReference type="GO" id="GO:0046872">
    <property type="term" value="F:metal ion binding"/>
    <property type="evidence" value="ECO:0007669"/>
    <property type="project" value="UniProtKB-KW"/>
</dbReference>
<dbReference type="SUPFAM" id="SSF47571">
    <property type="entry name" value="Cloroperoxidase"/>
    <property type="match status" value="1"/>
</dbReference>
<feature type="domain" description="Heme haloperoxidase family profile" evidence="9">
    <location>
        <begin position="23"/>
        <end position="235"/>
    </location>
</feature>
<evidence type="ECO:0000313" key="11">
    <source>
        <dbReference type="Proteomes" id="UP000294847"/>
    </source>
</evidence>
<dbReference type="PANTHER" id="PTHR33577">
    <property type="entry name" value="STERIGMATOCYSTIN BIOSYNTHESIS PEROXIDASE STCC-RELATED"/>
    <property type="match status" value="1"/>
</dbReference>
<keyword evidence="8" id="KW-0732">Signal</keyword>
<evidence type="ECO:0000256" key="6">
    <source>
        <dbReference type="ARBA" id="ARBA00023004"/>
    </source>
</evidence>
<name>A0A4P7NCC2_PYROR</name>
<gene>
    <name evidence="10" type="ORF">PoMZ_03071</name>
</gene>
<sequence>MKIARWFTVGLLAGLCRCQVNNDMFPFLPPQPGFRRSSCPILNSLANHGFLPRDGLNISREQVLDAMQKGLGFNTTGPLESTTARGLTMSSTGDNNTMHLDDIDKHSVIEHDASLSRADLGVGDPRPFNPTIWATSLVFWPDQAININQMARAFAQRMTAAAASNPRFSLSEAQEAVAINALSNVMLMFGDGTVNTTANKLWVRVLFEQERLPFAEGWRQPEQPLQPAVTAELNKRFKAAMPEQRLGCPATPPSMPVSAPP</sequence>
<dbReference type="PROSITE" id="PS51405">
    <property type="entry name" value="HEME_HALOPEROXIDASE"/>
    <property type="match status" value="1"/>
</dbReference>
<evidence type="ECO:0000256" key="1">
    <source>
        <dbReference type="ARBA" id="ARBA00001970"/>
    </source>
</evidence>
<comment type="similarity">
    <text evidence="7">Belongs to the chloroperoxidase family.</text>
</comment>